<comment type="caution">
    <text evidence="2">The sequence shown here is derived from an EMBL/GenBank/DDBJ whole genome shotgun (WGS) entry which is preliminary data.</text>
</comment>
<reference evidence="2 3" key="1">
    <citation type="journal article" date="2023" name="Sci. Data">
        <title>Genome assembly of the Korean intertidal mud-creeper Batillaria attramentaria.</title>
        <authorList>
            <person name="Patra A.K."/>
            <person name="Ho P.T."/>
            <person name="Jun S."/>
            <person name="Lee S.J."/>
            <person name="Kim Y."/>
            <person name="Won Y.J."/>
        </authorList>
    </citation>
    <scope>NUCLEOTIDE SEQUENCE [LARGE SCALE GENOMIC DNA]</scope>
    <source>
        <strain evidence="2">Wonlab-2016</strain>
    </source>
</reference>
<evidence type="ECO:0000313" key="3">
    <source>
        <dbReference type="Proteomes" id="UP001519460"/>
    </source>
</evidence>
<organism evidence="2 3">
    <name type="scientific">Batillaria attramentaria</name>
    <dbReference type="NCBI Taxonomy" id="370345"/>
    <lineage>
        <taxon>Eukaryota</taxon>
        <taxon>Metazoa</taxon>
        <taxon>Spiralia</taxon>
        <taxon>Lophotrochozoa</taxon>
        <taxon>Mollusca</taxon>
        <taxon>Gastropoda</taxon>
        <taxon>Caenogastropoda</taxon>
        <taxon>Sorbeoconcha</taxon>
        <taxon>Cerithioidea</taxon>
        <taxon>Batillariidae</taxon>
        <taxon>Batillaria</taxon>
    </lineage>
</organism>
<dbReference type="Proteomes" id="UP001519460">
    <property type="component" value="Unassembled WGS sequence"/>
</dbReference>
<name>A0ABD0JGV2_9CAEN</name>
<protein>
    <submittedName>
        <fullName evidence="2">Uncharacterized protein</fullName>
    </submittedName>
</protein>
<keyword evidence="3" id="KW-1185">Reference proteome</keyword>
<dbReference type="EMBL" id="JACVVK020000455">
    <property type="protein sequence ID" value="KAK7473851.1"/>
    <property type="molecule type" value="Genomic_DNA"/>
</dbReference>
<proteinExistence type="predicted"/>
<feature type="signal peptide" evidence="1">
    <location>
        <begin position="1"/>
        <end position="23"/>
    </location>
</feature>
<gene>
    <name evidence="2" type="ORF">BaRGS_00034902</name>
</gene>
<evidence type="ECO:0000256" key="1">
    <source>
        <dbReference type="SAM" id="SignalP"/>
    </source>
</evidence>
<feature type="chain" id="PRO_5044896474" evidence="1">
    <location>
        <begin position="24"/>
        <end position="365"/>
    </location>
</feature>
<accession>A0ABD0JGV2</accession>
<dbReference type="AlphaFoldDB" id="A0ABD0JGV2"/>
<sequence length="365" mass="40745">VDTMAVLRGVLVAFLAFTSAVLSLDLASPEVFDAIFYIQSNVEVLQAGIHDVTSAKTHWLQHGIHMGLQGSGDFHTKQYFARYPELRTQLNNDYEQAVRHYLTHGLSEHRLGYVDGGFEGRWTVSDAKHRLFLSTSNRMGGAVDSLVWNHREFINSWDHGRQLQMAVFPAFWLLPGMTLKHGNAVNCHDGSPALNTQPAYHHDFSKTVTLQCPGVDTPCLLINMSFTIASDIPQYHMAQIVAPSTHLTAGFTRVRSVDPDTGHLVTHSDHKPTIVSTTNDHYALGAFCPPGQDPDPFVYSIRNVVSRNAPQATTKLNVGHHRPTFRPTNREHVVNYHTYMCVGTVQDVAECMRILMKPFHQGLIG</sequence>
<evidence type="ECO:0000313" key="2">
    <source>
        <dbReference type="EMBL" id="KAK7473851.1"/>
    </source>
</evidence>
<feature type="non-terminal residue" evidence="2">
    <location>
        <position position="1"/>
    </location>
</feature>
<keyword evidence="1" id="KW-0732">Signal</keyword>